<feature type="region of interest" description="Disordered" evidence="4">
    <location>
        <begin position="130"/>
        <end position="172"/>
    </location>
</feature>
<keyword evidence="2 3" id="KW-0690">Ribosome biogenesis</keyword>
<evidence type="ECO:0000313" key="6">
    <source>
        <dbReference type="Proteomes" id="UP000068447"/>
    </source>
</evidence>
<dbReference type="OrthoDB" id="5677577at2"/>
<dbReference type="AlphaFoldDB" id="A0A0U2ZPC0"/>
<organism evidence="5 6">
    <name type="scientific">Lacimicrobium alkaliphilum</name>
    <dbReference type="NCBI Taxonomy" id="1526571"/>
    <lineage>
        <taxon>Bacteria</taxon>
        <taxon>Pseudomonadati</taxon>
        <taxon>Pseudomonadota</taxon>
        <taxon>Gammaproteobacteria</taxon>
        <taxon>Alteromonadales</taxon>
        <taxon>Alteromonadaceae</taxon>
        <taxon>Lacimicrobium</taxon>
    </lineage>
</organism>
<evidence type="ECO:0000313" key="5">
    <source>
        <dbReference type="EMBL" id="ALT00141.1"/>
    </source>
</evidence>
<keyword evidence="1 3" id="KW-0343">GTPase activation</keyword>
<dbReference type="Proteomes" id="UP000068447">
    <property type="component" value="Chromosome"/>
</dbReference>
<comment type="similarity">
    <text evidence="3">Belongs to the YihI family.</text>
</comment>
<reference evidence="5 6" key="1">
    <citation type="submission" date="2015-12" db="EMBL/GenBank/DDBJ databases">
        <title>Complete genome of Lacimicrobium alkaliphilum KCTC 32984.</title>
        <authorList>
            <person name="Kim S.-G."/>
            <person name="Lee Y.-J."/>
        </authorList>
    </citation>
    <scope>NUCLEOTIDE SEQUENCE [LARGE SCALE GENOMIC DNA]</scope>
    <source>
        <strain evidence="5 6">YelD216</strain>
    </source>
</reference>
<gene>
    <name evidence="3" type="primary">yihI</name>
    <name evidence="5" type="ORF">AT746_18965</name>
</gene>
<comment type="function">
    <text evidence="3">A GTPase-activating protein (GAP) that modifies Der/EngA GTPase function. May play a role in ribosome biogenesis.</text>
</comment>
<evidence type="ECO:0000256" key="4">
    <source>
        <dbReference type="SAM" id="MobiDB-lite"/>
    </source>
</evidence>
<dbReference type="GO" id="GO:0042254">
    <property type="term" value="P:ribosome biogenesis"/>
    <property type="evidence" value="ECO:0007669"/>
    <property type="project" value="UniProtKB-KW"/>
</dbReference>
<dbReference type="HAMAP" id="MF_01058">
    <property type="entry name" value="GAP_YihI"/>
    <property type="match status" value="1"/>
</dbReference>
<dbReference type="GO" id="GO:0005096">
    <property type="term" value="F:GTPase activator activity"/>
    <property type="evidence" value="ECO:0007669"/>
    <property type="project" value="UniProtKB-KW"/>
</dbReference>
<comment type="subunit">
    <text evidence="3">Interacts with Der.</text>
</comment>
<dbReference type="Pfam" id="PF04220">
    <property type="entry name" value="YihI"/>
    <property type="match status" value="1"/>
</dbReference>
<dbReference type="EMBL" id="CP013650">
    <property type="protein sequence ID" value="ALT00141.1"/>
    <property type="molecule type" value="Genomic_DNA"/>
</dbReference>
<evidence type="ECO:0000256" key="2">
    <source>
        <dbReference type="ARBA" id="ARBA00022517"/>
    </source>
</evidence>
<dbReference type="RefSeq" id="WP_062483610.1">
    <property type="nucleotide sequence ID" value="NZ_CP013650.1"/>
</dbReference>
<evidence type="ECO:0000256" key="1">
    <source>
        <dbReference type="ARBA" id="ARBA00022468"/>
    </source>
</evidence>
<name>A0A0U2ZPC0_9ALTE</name>
<dbReference type="InterPro" id="IPR007336">
    <property type="entry name" value="YihI"/>
</dbReference>
<keyword evidence="6" id="KW-1185">Reference proteome</keyword>
<protein>
    <recommendedName>
        <fullName evidence="3">Der GTPase-activating protein YihI</fullName>
    </recommendedName>
</protein>
<dbReference type="STRING" id="1526571.AT746_18965"/>
<dbReference type="NCBIfam" id="NF003560">
    <property type="entry name" value="PRK05244.1-1"/>
    <property type="match status" value="1"/>
</dbReference>
<proteinExistence type="inferred from homology"/>
<feature type="region of interest" description="Disordered" evidence="4">
    <location>
        <begin position="1"/>
        <end position="92"/>
    </location>
</feature>
<dbReference type="KEGG" id="lal:AT746_18965"/>
<evidence type="ECO:0000256" key="3">
    <source>
        <dbReference type="HAMAP-Rule" id="MF_01058"/>
    </source>
</evidence>
<accession>A0A0U2ZPC0</accession>
<sequence length="172" mass="19142">MAKAPRTKRIPDKAHQANVADRKSKKRKGHAPGSRHSEADQTKVRQNHGAKADPRLGSKKPVPLTAPSKSAKEPQKHFSPAKELSAIEQDPRLEALLDKAEQDQSLTAEEKTYIDQKLARHRQLCELLGIDAADDKDEKSSDPRQQSGRSHVADDEDALLDKFMNSDIKDLN</sequence>